<keyword evidence="3" id="KW-1185">Reference proteome</keyword>
<dbReference type="EMBL" id="JAGMUU010000018">
    <property type="protein sequence ID" value="KAH7133381.1"/>
    <property type="molecule type" value="Genomic_DNA"/>
</dbReference>
<feature type="compositionally biased region" description="Pro residues" evidence="1">
    <location>
        <begin position="59"/>
        <end position="71"/>
    </location>
</feature>
<comment type="caution">
    <text evidence="2">The sequence shown here is derived from an EMBL/GenBank/DDBJ whole genome shotgun (WGS) entry which is preliminary data.</text>
</comment>
<reference evidence="2" key="1">
    <citation type="journal article" date="2021" name="Nat. Commun.">
        <title>Genetic determinants of endophytism in the Arabidopsis root mycobiome.</title>
        <authorList>
            <person name="Mesny F."/>
            <person name="Miyauchi S."/>
            <person name="Thiergart T."/>
            <person name="Pickel B."/>
            <person name="Atanasova L."/>
            <person name="Karlsson M."/>
            <person name="Huettel B."/>
            <person name="Barry K.W."/>
            <person name="Haridas S."/>
            <person name="Chen C."/>
            <person name="Bauer D."/>
            <person name="Andreopoulos W."/>
            <person name="Pangilinan J."/>
            <person name="LaButti K."/>
            <person name="Riley R."/>
            <person name="Lipzen A."/>
            <person name="Clum A."/>
            <person name="Drula E."/>
            <person name="Henrissat B."/>
            <person name="Kohler A."/>
            <person name="Grigoriev I.V."/>
            <person name="Martin F.M."/>
            <person name="Hacquard S."/>
        </authorList>
    </citation>
    <scope>NUCLEOTIDE SEQUENCE</scope>
    <source>
        <strain evidence="2">MPI-CAGE-AT-0021</strain>
    </source>
</reference>
<name>A0A9P9IV19_9HYPO</name>
<gene>
    <name evidence="2" type="ORF">B0J13DRAFT_562252</name>
</gene>
<evidence type="ECO:0000313" key="2">
    <source>
        <dbReference type="EMBL" id="KAH7133381.1"/>
    </source>
</evidence>
<dbReference type="AlphaFoldDB" id="A0A9P9IV19"/>
<evidence type="ECO:0000256" key="1">
    <source>
        <dbReference type="SAM" id="MobiDB-lite"/>
    </source>
</evidence>
<proteinExistence type="predicted"/>
<sequence>MLLASQALAGLSLFPLLVSLSLAFALFAPGLSRVQSWPLPTSALYNKHRTCLDDQSRYAPPPVRPAPPSTPPLTANKKPNNISD</sequence>
<protein>
    <submittedName>
        <fullName evidence="2">Uncharacterized protein</fullName>
    </submittedName>
</protein>
<evidence type="ECO:0000313" key="3">
    <source>
        <dbReference type="Proteomes" id="UP000717696"/>
    </source>
</evidence>
<feature type="region of interest" description="Disordered" evidence="1">
    <location>
        <begin position="55"/>
        <end position="84"/>
    </location>
</feature>
<accession>A0A9P9IV19</accession>
<dbReference type="Proteomes" id="UP000717696">
    <property type="component" value="Unassembled WGS sequence"/>
</dbReference>
<organism evidence="2 3">
    <name type="scientific">Dactylonectria estremocensis</name>
    <dbReference type="NCBI Taxonomy" id="1079267"/>
    <lineage>
        <taxon>Eukaryota</taxon>
        <taxon>Fungi</taxon>
        <taxon>Dikarya</taxon>
        <taxon>Ascomycota</taxon>
        <taxon>Pezizomycotina</taxon>
        <taxon>Sordariomycetes</taxon>
        <taxon>Hypocreomycetidae</taxon>
        <taxon>Hypocreales</taxon>
        <taxon>Nectriaceae</taxon>
        <taxon>Dactylonectria</taxon>
    </lineage>
</organism>